<dbReference type="InterPro" id="IPR007138">
    <property type="entry name" value="ABM_dom"/>
</dbReference>
<dbReference type="EMBL" id="JPRH01000004">
    <property type="protein sequence ID" value="KFF12245.1"/>
    <property type="molecule type" value="Genomic_DNA"/>
</dbReference>
<dbReference type="PANTHER" id="PTHR33336">
    <property type="entry name" value="QUINOL MONOOXYGENASE YGIN-RELATED"/>
    <property type="match status" value="1"/>
</dbReference>
<evidence type="ECO:0000313" key="2">
    <source>
        <dbReference type="EMBL" id="KFF12245.1"/>
    </source>
</evidence>
<dbReference type="InterPro" id="IPR050744">
    <property type="entry name" value="AI-2_Isomerase_LsrG"/>
</dbReference>
<dbReference type="STRING" id="445961.IW15_11845"/>
<name>A0A086A6D1_9FLAO</name>
<keyword evidence="3" id="KW-1185">Reference proteome</keyword>
<evidence type="ECO:0000313" key="3">
    <source>
        <dbReference type="Proteomes" id="UP000028705"/>
    </source>
</evidence>
<keyword evidence="2" id="KW-0560">Oxidoreductase</keyword>
<dbReference type="eggNOG" id="COG1359">
    <property type="taxonomic scope" value="Bacteria"/>
</dbReference>
<organism evidence="2 3">
    <name type="scientific">Chryseobacterium soli</name>
    <dbReference type="NCBI Taxonomy" id="445961"/>
    <lineage>
        <taxon>Bacteria</taxon>
        <taxon>Pseudomonadati</taxon>
        <taxon>Bacteroidota</taxon>
        <taxon>Flavobacteriia</taxon>
        <taxon>Flavobacteriales</taxon>
        <taxon>Weeksellaceae</taxon>
        <taxon>Chryseobacterium group</taxon>
        <taxon>Chryseobacterium</taxon>
    </lineage>
</organism>
<feature type="domain" description="ABM" evidence="1">
    <location>
        <begin position="6"/>
        <end position="95"/>
    </location>
</feature>
<dbReference type="PANTHER" id="PTHR33336:SF3">
    <property type="entry name" value="ABM DOMAIN-CONTAINING PROTEIN"/>
    <property type="match status" value="1"/>
</dbReference>
<dbReference type="GO" id="GO:0005829">
    <property type="term" value="C:cytosol"/>
    <property type="evidence" value="ECO:0007669"/>
    <property type="project" value="TreeGrafter"/>
</dbReference>
<dbReference type="GO" id="GO:0004497">
    <property type="term" value="F:monooxygenase activity"/>
    <property type="evidence" value="ECO:0007669"/>
    <property type="project" value="UniProtKB-KW"/>
</dbReference>
<accession>A0A086A6D1</accession>
<dbReference type="AlphaFoldDB" id="A0A086A6D1"/>
<dbReference type="Proteomes" id="UP000028705">
    <property type="component" value="Unassembled WGS sequence"/>
</dbReference>
<sequence length="99" mass="11580">MSQKPVYVYAQWHVKDGHVDTVLELLEHVAGKTLQEEGNLFYKVHQNQSDKNNLILFEGYSDADAVETHRHSQHYKSFVSEQIIPLLEKREVILMDQLM</sequence>
<dbReference type="RefSeq" id="WP_034711389.1">
    <property type="nucleotide sequence ID" value="NZ_JPRH01000004.1"/>
</dbReference>
<dbReference type="OrthoDB" id="964493at2"/>
<reference evidence="2 3" key="1">
    <citation type="submission" date="2014-07" db="EMBL/GenBank/DDBJ databases">
        <title>Genome of Chryseobacterium soli DSM 19298.</title>
        <authorList>
            <person name="Stropko S.J."/>
            <person name="Pipes S.E."/>
            <person name="Newman J."/>
        </authorList>
    </citation>
    <scope>NUCLEOTIDE SEQUENCE [LARGE SCALE GENOMIC DNA]</scope>
    <source>
        <strain evidence="2 3">DSM 19298</strain>
    </source>
</reference>
<comment type="caution">
    <text evidence="2">The sequence shown here is derived from an EMBL/GenBank/DDBJ whole genome shotgun (WGS) entry which is preliminary data.</text>
</comment>
<keyword evidence="2" id="KW-0503">Monooxygenase</keyword>
<gene>
    <name evidence="2" type="ORF">IW15_11845</name>
</gene>
<dbReference type="SUPFAM" id="SSF54909">
    <property type="entry name" value="Dimeric alpha+beta barrel"/>
    <property type="match status" value="1"/>
</dbReference>
<dbReference type="PROSITE" id="PS51725">
    <property type="entry name" value="ABM"/>
    <property type="match status" value="1"/>
</dbReference>
<proteinExistence type="predicted"/>
<dbReference type="Pfam" id="PF03992">
    <property type="entry name" value="ABM"/>
    <property type="match status" value="1"/>
</dbReference>
<dbReference type="Gene3D" id="3.30.70.100">
    <property type="match status" value="1"/>
</dbReference>
<dbReference type="InterPro" id="IPR011008">
    <property type="entry name" value="Dimeric_a/b-barrel"/>
</dbReference>
<protein>
    <submittedName>
        <fullName evidence="2">Antibiotic biosynthesis monooxygenase</fullName>
    </submittedName>
</protein>
<evidence type="ECO:0000259" key="1">
    <source>
        <dbReference type="PROSITE" id="PS51725"/>
    </source>
</evidence>